<accession>A0A1W4WI97</accession>
<keyword evidence="3" id="KW-1185">Reference proteome</keyword>
<evidence type="ECO:0000259" key="2">
    <source>
        <dbReference type="Pfam" id="PF25818"/>
    </source>
</evidence>
<dbReference type="PANTHER" id="PTHR13633:SF3">
    <property type="entry name" value="MITOCHONDRIAL TRANSCRIPTION RESCUE FACTOR 1"/>
    <property type="match status" value="1"/>
</dbReference>
<dbReference type="SUPFAM" id="SSF55174">
    <property type="entry name" value="Alpha-L RNA-binding motif"/>
    <property type="match status" value="1"/>
</dbReference>
<dbReference type="OrthoDB" id="4150at2759"/>
<evidence type="ECO:0000256" key="1">
    <source>
        <dbReference type="PROSITE-ProRule" id="PRU00182"/>
    </source>
</evidence>
<dbReference type="CDD" id="cd00165">
    <property type="entry name" value="S4"/>
    <property type="match status" value="1"/>
</dbReference>
<reference evidence="4" key="1">
    <citation type="submission" date="2025-08" db="UniProtKB">
        <authorList>
            <consortium name="RefSeq"/>
        </authorList>
    </citation>
    <scope>IDENTIFICATION</scope>
    <source>
        <tissue evidence="4">Entire body</tissue>
    </source>
</reference>
<dbReference type="RefSeq" id="XP_018323671.1">
    <property type="nucleotide sequence ID" value="XM_018468169.1"/>
</dbReference>
<evidence type="ECO:0000313" key="4">
    <source>
        <dbReference type="RefSeq" id="XP_018323671.1"/>
    </source>
</evidence>
<organism evidence="3 4">
    <name type="scientific">Agrilus planipennis</name>
    <name type="common">Emerald ash borer</name>
    <name type="synonym">Agrilus marcopoli</name>
    <dbReference type="NCBI Taxonomy" id="224129"/>
    <lineage>
        <taxon>Eukaryota</taxon>
        <taxon>Metazoa</taxon>
        <taxon>Ecdysozoa</taxon>
        <taxon>Arthropoda</taxon>
        <taxon>Hexapoda</taxon>
        <taxon>Insecta</taxon>
        <taxon>Pterygota</taxon>
        <taxon>Neoptera</taxon>
        <taxon>Endopterygota</taxon>
        <taxon>Coleoptera</taxon>
        <taxon>Polyphaga</taxon>
        <taxon>Elateriformia</taxon>
        <taxon>Buprestoidea</taxon>
        <taxon>Buprestidae</taxon>
        <taxon>Agrilinae</taxon>
        <taxon>Agrilus</taxon>
    </lineage>
</organism>
<dbReference type="PANTHER" id="PTHR13633">
    <property type="entry name" value="MITOCHONDRIAL TRANSCRIPTION RESCUE FACTOR 1"/>
    <property type="match status" value="1"/>
</dbReference>
<gene>
    <name evidence="4" type="primary">LOC108735932</name>
</gene>
<dbReference type="GO" id="GO:1903108">
    <property type="term" value="P:regulation of mitochondrial transcription"/>
    <property type="evidence" value="ECO:0007669"/>
    <property type="project" value="TreeGrafter"/>
</dbReference>
<dbReference type="InterPro" id="IPR057896">
    <property type="entry name" value="MTRES1_C"/>
</dbReference>
<proteinExistence type="predicted"/>
<dbReference type="AlphaFoldDB" id="A0A1W4WI97"/>
<dbReference type="Proteomes" id="UP000192223">
    <property type="component" value="Unplaced"/>
</dbReference>
<keyword evidence="1" id="KW-0694">RNA-binding</keyword>
<dbReference type="KEGG" id="apln:108735932"/>
<dbReference type="GO" id="GO:0003723">
    <property type="term" value="F:RNA binding"/>
    <property type="evidence" value="ECO:0007669"/>
    <property type="project" value="UniProtKB-KW"/>
</dbReference>
<dbReference type="GO" id="GO:0005739">
    <property type="term" value="C:mitochondrion"/>
    <property type="evidence" value="ECO:0007669"/>
    <property type="project" value="TreeGrafter"/>
</dbReference>
<feature type="domain" description="Mitochondrial transcription rescue factor 1 C-terminal" evidence="2">
    <location>
        <begin position="88"/>
        <end position="183"/>
    </location>
</feature>
<dbReference type="GeneID" id="108735932"/>
<dbReference type="Pfam" id="PF25818">
    <property type="entry name" value="MTRES1_C"/>
    <property type="match status" value="1"/>
</dbReference>
<protein>
    <submittedName>
        <fullName evidence="4">Uncharacterized protein C6orf203</fullName>
    </submittedName>
</protein>
<dbReference type="Gene3D" id="3.10.290.10">
    <property type="entry name" value="RNA-binding S4 domain"/>
    <property type="match status" value="1"/>
</dbReference>
<sequence>MSLPLLRAFCTASRKAILPQLRKQQCNICINVSTNLLNSCVLKNVSSVRYKSKSKKVKQEASTDDYELEDDIDDFDKELVDKTTKLLQVKVNSLRADVILKAGLGMARSKIEELFYQSRIRVNGKKVFKKSEVVNEGDELDIIKGTDINNPKFLTVGRVEILSVTPKGEGFYVKLRRCKTLTIENYEDPWKSD</sequence>
<dbReference type="InParanoid" id="A0A1W4WI97"/>
<dbReference type="PROSITE" id="PS50889">
    <property type="entry name" value="S4"/>
    <property type="match status" value="1"/>
</dbReference>
<dbReference type="InterPro" id="IPR036986">
    <property type="entry name" value="S4_RNA-bd_sf"/>
</dbReference>
<name>A0A1W4WI97_AGRPL</name>
<evidence type="ECO:0000313" key="3">
    <source>
        <dbReference type="Proteomes" id="UP000192223"/>
    </source>
</evidence>
<dbReference type="STRING" id="224129.A0A1W4WI97"/>